<feature type="compositionally biased region" description="Low complexity" evidence="1">
    <location>
        <begin position="40"/>
        <end position="49"/>
    </location>
</feature>
<feature type="compositionally biased region" description="Pro residues" evidence="1">
    <location>
        <begin position="50"/>
        <end position="62"/>
    </location>
</feature>
<feature type="compositionally biased region" description="Pro residues" evidence="1">
    <location>
        <begin position="26"/>
        <end position="39"/>
    </location>
</feature>
<protein>
    <submittedName>
        <fullName evidence="2">Uncharacterized protein</fullName>
    </submittedName>
</protein>
<sequence length="106" mass="11261">MQKSPPPYATVDQGTPAGYATGYNQHPPPPQGGYAPPPAGYGQPPAGAYAPPPQGYYPPPQSLSPHYILSNLEKALGSRCVADPPRHNTARHRQILLNLDGGMSEF</sequence>
<feature type="region of interest" description="Disordered" evidence="1">
    <location>
        <begin position="1"/>
        <end position="62"/>
    </location>
</feature>
<keyword evidence="3" id="KW-1185">Reference proteome</keyword>
<name>A0AAE0XXF6_9GAST</name>
<reference evidence="2" key="1">
    <citation type="journal article" date="2023" name="G3 (Bethesda)">
        <title>A reference genome for the long-term kleptoplast-retaining sea slug Elysia crispata morphotype clarki.</title>
        <authorList>
            <person name="Eastman K.E."/>
            <person name="Pendleton A.L."/>
            <person name="Shaikh M.A."/>
            <person name="Suttiyut T."/>
            <person name="Ogas R."/>
            <person name="Tomko P."/>
            <person name="Gavelis G."/>
            <person name="Widhalm J.R."/>
            <person name="Wisecaver J.H."/>
        </authorList>
    </citation>
    <scope>NUCLEOTIDE SEQUENCE</scope>
    <source>
        <strain evidence="2">ECLA1</strain>
    </source>
</reference>
<evidence type="ECO:0000313" key="2">
    <source>
        <dbReference type="EMBL" id="KAK3721175.1"/>
    </source>
</evidence>
<dbReference type="Proteomes" id="UP001283361">
    <property type="component" value="Unassembled WGS sequence"/>
</dbReference>
<dbReference type="AlphaFoldDB" id="A0AAE0XXF6"/>
<organism evidence="2 3">
    <name type="scientific">Elysia crispata</name>
    <name type="common">lettuce slug</name>
    <dbReference type="NCBI Taxonomy" id="231223"/>
    <lineage>
        <taxon>Eukaryota</taxon>
        <taxon>Metazoa</taxon>
        <taxon>Spiralia</taxon>
        <taxon>Lophotrochozoa</taxon>
        <taxon>Mollusca</taxon>
        <taxon>Gastropoda</taxon>
        <taxon>Heterobranchia</taxon>
        <taxon>Euthyneura</taxon>
        <taxon>Panpulmonata</taxon>
        <taxon>Sacoglossa</taxon>
        <taxon>Placobranchoidea</taxon>
        <taxon>Plakobranchidae</taxon>
        <taxon>Elysia</taxon>
    </lineage>
</organism>
<evidence type="ECO:0000313" key="3">
    <source>
        <dbReference type="Proteomes" id="UP001283361"/>
    </source>
</evidence>
<evidence type="ECO:0000256" key="1">
    <source>
        <dbReference type="SAM" id="MobiDB-lite"/>
    </source>
</evidence>
<accession>A0AAE0XXF6</accession>
<dbReference type="EMBL" id="JAWDGP010007400">
    <property type="protein sequence ID" value="KAK3721175.1"/>
    <property type="molecule type" value="Genomic_DNA"/>
</dbReference>
<comment type="caution">
    <text evidence="2">The sequence shown here is derived from an EMBL/GenBank/DDBJ whole genome shotgun (WGS) entry which is preliminary data.</text>
</comment>
<gene>
    <name evidence="2" type="ORF">RRG08_044188</name>
</gene>
<proteinExistence type="predicted"/>